<evidence type="ECO:0000256" key="1">
    <source>
        <dbReference type="SAM" id="Phobius"/>
    </source>
</evidence>
<dbReference type="Pfam" id="PF22116">
    <property type="entry name" value="DUF6944"/>
    <property type="match status" value="1"/>
</dbReference>
<dbReference type="AlphaFoldDB" id="A0A1H3STU8"/>
<accession>A0A1H3STU8</accession>
<name>A0A1H3STU8_9BACI</name>
<dbReference type="OrthoDB" id="2927316at2"/>
<gene>
    <name evidence="2" type="ORF">SAMN05421736_11218</name>
</gene>
<keyword evidence="1" id="KW-0472">Membrane</keyword>
<dbReference type="Proteomes" id="UP000198935">
    <property type="component" value="Unassembled WGS sequence"/>
</dbReference>
<proteinExistence type="predicted"/>
<evidence type="ECO:0000313" key="3">
    <source>
        <dbReference type="Proteomes" id="UP000198935"/>
    </source>
</evidence>
<evidence type="ECO:0000313" key="2">
    <source>
        <dbReference type="EMBL" id="SDZ41160.1"/>
    </source>
</evidence>
<organism evidence="2 3">
    <name type="scientific">Evansella caseinilytica</name>
    <dbReference type="NCBI Taxonomy" id="1503961"/>
    <lineage>
        <taxon>Bacteria</taxon>
        <taxon>Bacillati</taxon>
        <taxon>Bacillota</taxon>
        <taxon>Bacilli</taxon>
        <taxon>Bacillales</taxon>
        <taxon>Bacillaceae</taxon>
        <taxon>Evansella</taxon>
    </lineage>
</organism>
<feature type="transmembrane region" description="Helical" evidence="1">
    <location>
        <begin position="6"/>
        <end position="29"/>
    </location>
</feature>
<keyword evidence="3" id="KW-1185">Reference proteome</keyword>
<dbReference type="EMBL" id="FNPI01000012">
    <property type="protein sequence ID" value="SDZ41160.1"/>
    <property type="molecule type" value="Genomic_DNA"/>
</dbReference>
<reference evidence="3" key="1">
    <citation type="submission" date="2016-10" db="EMBL/GenBank/DDBJ databases">
        <authorList>
            <person name="Varghese N."/>
            <person name="Submissions S."/>
        </authorList>
    </citation>
    <scope>NUCLEOTIDE SEQUENCE [LARGE SCALE GENOMIC DNA]</scope>
    <source>
        <strain evidence="3">SP</strain>
    </source>
</reference>
<protein>
    <submittedName>
        <fullName evidence="2">Uncharacterized protein</fullName>
    </submittedName>
</protein>
<dbReference type="InterPro" id="IPR054224">
    <property type="entry name" value="DUF6944"/>
</dbReference>
<keyword evidence="1" id="KW-1133">Transmembrane helix</keyword>
<sequence length="196" mass="20461">MGHQFFTVAGSWIDVIGLIAAAIGSTLLIEEETESTLRLVTIGEGVQVVGDALQAIGSTDPLQETGDWIEAGGAGTSSFGVALQMEEESKLEGMRLETIGDVLQALGAALNASAQEDERIATANKLESSGATLEAVGVIMRIHGSETNGQTVNAFGAWVQAAGGVLLALLETQELKKIKKASPAARRRTADNRKKT</sequence>
<keyword evidence="1" id="KW-0812">Transmembrane</keyword>